<dbReference type="AlphaFoldDB" id="A0A1I2GFB6"/>
<protein>
    <submittedName>
        <fullName evidence="2">Uncharacterized protein</fullName>
    </submittedName>
</protein>
<organism evidence="2 3">
    <name type="scientific">Dyella marensis</name>
    <dbReference type="NCBI Taxonomy" id="500610"/>
    <lineage>
        <taxon>Bacteria</taxon>
        <taxon>Pseudomonadati</taxon>
        <taxon>Pseudomonadota</taxon>
        <taxon>Gammaproteobacteria</taxon>
        <taxon>Lysobacterales</taxon>
        <taxon>Rhodanobacteraceae</taxon>
        <taxon>Dyella</taxon>
    </lineage>
</organism>
<evidence type="ECO:0000256" key="1">
    <source>
        <dbReference type="SAM" id="Phobius"/>
    </source>
</evidence>
<dbReference type="EMBL" id="FONH01000008">
    <property type="protein sequence ID" value="SFF15436.1"/>
    <property type="molecule type" value="Genomic_DNA"/>
</dbReference>
<keyword evidence="1" id="KW-0812">Transmembrane</keyword>
<dbReference type="RefSeq" id="WP_026635607.1">
    <property type="nucleotide sequence ID" value="NZ_FONH01000008.1"/>
</dbReference>
<sequence length="89" mass="9728">MTPFLWFGVALRAIGVWVIVTGLELGVTGFNALRGLGEADVYVARAYFNQLVAHLVIGLVLIKFAPMIAQWAYPVVRAPVVEEEESPEA</sequence>
<keyword evidence="1" id="KW-0472">Membrane</keyword>
<feature type="transmembrane region" description="Helical" evidence="1">
    <location>
        <begin position="51"/>
        <end position="73"/>
    </location>
</feature>
<feature type="transmembrane region" description="Helical" evidence="1">
    <location>
        <begin position="6"/>
        <end position="30"/>
    </location>
</feature>
<dbReference type="Proteomes" id="UP000199477">
    <property type="component" value="Unassembled WGS sequence"/>
</dbReference>
<gene>
    <name evidence="2" type="ORF">SAMN02799615_02608</name>
</gene>
<name>A0A1I2GFB6_9GAMM</name>
<evidence type="ECO:0000313" key="3">
    <source>
        <dbReference type="Proteomes" id="UP000199477"/>
    </source>
</evidence>
<reference evidence="3" key="1">
    <citation type="submission" date="2016-10" db="EMBL/GenBank/DDBJ databases">
        <authorList>
            <person name="Varghese N."/>
            <person name="Submissions S."/>
        </authorList>
    </citation>
    <scope>NUCLEOTIDE SEQUENCE [LARGE SCALE GENOMIC DNA]</scope>
    <source>
        <strain evidence="3">UNC178MFTsu3.1</strain>
    </source>
</reference>
<accession>A0A1I2GFB6</accession>
<keyword evidence="3" id="KW-1185">Reference proteome</keyword>
<keyword evidence="1" id="KW-1133">Transmembrane helix</keyword>
<proteinExistence type="predicted"/>
<evidence type="ECO:0000313" key="2">
    <source>
        <dbReference type="EMBL" id="SFF15436.1"/>
    </source>
</evidence>